<proteinExistence type="predicted"/>
<sequence length="131" mass="15140">MTIHVQYLSQVIVRMKFEGEFNDKMVDELDRCLDEQIGNTQKRLFYLIDLSSYDKNTANNVSAVIADKLAERGEIITNIAFLGKKKFKIKNKDIKTKCEVFTSDFAAQNWISDKSRHGFLDQISVKSLLDR</sequence>
<gene>
    <name evidence="1" type="ORF">K9W46_01065</name>
</gene>
<organism evidence="1">
    <name type="scientific">Candidatus Heimdallarchaeum endolithica</name>
    <dbReference type="NCBI Taxonomy" id="2876572"/>
    <lineage>
        <taxon>Archaea</taxon>
        <taxon>Promethearchaeati</taxon>
        <taxon>Candidatus Heimdallarchaeota</taxon>
        <taxon>Candidatus Heimdallarchaeia (ex Rinke et al. 2021) (nom. nud.)</taxon>
        <taxon>Candidatus Heimdallarchaeales</taxon>
        <taxon>Candidatus Heimdallarchaeaceae</taxon>
        <taxon>Candidatus Heimdallarchaeum</taxon>
    </lineage>
</organism>
<name>A0A9Y1BSZ0_9ARCH</name>
<evidence type="ECO:0000313" key="1">
    <source>
        <dbReference type="EMBL" id="UJG43789.1"/>
    </source>
</evidence>
<dbReference type="EMBL" id="CP084167">
    <property type="protein sequence ID" value="UJG43789.1"/>
    <property type="molecule type" value="Genomic_DNA"/>
</dbReference>
<reference evidence="1" key="1">
    <citation type="journal article" date="2022" name="Nat. Microbiol.">
        <title>Unique mobile elements and scalable gene flow at the prokaryote-eukaryote boundary revealed by circularized Asgard archaea genomes.</title>
        <authorList>
            <person name="Wu F."/>
            <person name="Speth D.R."/>
            <person name="Philosof A."/>
            <person name="Cremiere A."/>
            <person name="Narayanan A."/>
            <person name="Barco R.A."/>
            <person name="Connon S.A."/>
            <person name="Amend J.P."/>
            <person name="Antoshechkin I.A."/>
            <person name="Orphan V.J."/>
        </authorList>
    </citation>
    <scope>NUCLEOTIDE SEQUENCE</scope>
    <source>
        <strain evidence="1">PR6</strain>
    </source>
</reference>
<dbReference type="Proteomes" id="UP001200513">
    <property type="component" value="Chromosome"/>
</dbReference>
<accession>A0A9Y1BSZ0</accession>
<protein>
    <submittedName>
        <fullName evidence="1">Uncharacterized protein</fullName>
    </submittedName>
</protein>
<dbReference type="AlphaFoldDB" id="A0A9Y1BSZ0"/>